<comment type="caution">
    <text evidence="3">The sequence shown here is derived from an EMBL/GenBank/DDBJ whole genome shotgun (WGS) entry which is preliminary data.</text>
</comment>
<accession>A0A839HK19</accession>
<feature type="chain" id="PRO_5032884023" description="Tetratricopeptide repeat protein" evidence="2">
    <location>
        <begin position="23"/>
        <end position="423"/>
    </location>
</feature>
<dbReference type="RefSeq" id="WP_182663547.1">
    <property type="nucleotide sequence ID" value="NZ_JACIVI010000002.1"/>
</dbReference>
<evidence type="ECO:0000256" key="1">
    <source>
        <dbReference type="PROSITE-ProRule" id="PRU00339"/>
    </source>
</evidence>
<name>A0A839HK19_9BURK</name>
<reference evidence="3 4" key="1">
    <citation type="submission" date="2020-08" db="EMBL/GenBank/DDBJ databases">
        <title>Aquariorum lacteus gen. nov., sp. nov., a new member of the family Comamonadaceae, isolated from freshwater aquarium.</title>
        <authorList>
            <person name="Chun S.-J."/>
        </authorList>
    </citation>
    <scope>NUCLEOTIDE SEQUENCE [LARGE SCALE GENOMIC DNA]</scope>
    <source>
        <strain evidence="3 4">SJAQ100</strain>
    </source>
</reference>
<dbReference type="InterPro" id="IPR019734">
    <property type="entry name" value="TPR_rpt"/>
</dbReference>
<keyword evidence="1" id="KW-0802">TPR repeat</keyword>
<dbReference type="Gene3D" id="1.25.40.10">
    <property type="entry name" value="Tetratricopeptide repeat domain"/>
    <property type="match status" value="1"/>
</dbReference>
<dbReference type="InterPro" id="IPR011990">
    <property type="entry name" value="TPR-like_helical_dom_sf"/>
</dbReference>
<dbReference type="SUPFAM" id="SSF48452">
    <property type="entry name" value="TPR-like"/>
    <property type="match status" value="1"/>
</dbReference>
<dbReference type="PROSITE" id="PS50005">
    <property type="entry name" value="TPR"/>
    <property type="match status" value="1"/>
</dbReference>
<gene>
    <name evidence="3" type="ORF">H4F90_08590</name>
</gene>
<feature type="repeat" description="TPR" evidence="1">
    <location>
        <begin position="223"/>
        <end position="256"/>
    </location>
</feature>
<keyword evidence="2" id="KW-0732">Signal</keyword>
<dbReference type="Proteomes" id="UP000586093">
    <property type="component" value="Unassembled WGS sequence"/>
</dbReference>
<feature type="signal peptide" evidence="2">
    <location>
        <begin position="1"/>
        <end position="22"/>
    </location>
</feature>
<evidence type="ECO:0000313" key="4">
    <source>
        <dbReference type="Proteomes" id="UP000586093"/>
    </source>
</evidence>
<evidence type="ECO:0000313" key="3">
    <source>
        <dbReference type="EMBL" id="MBB1162036.1"/>
    </source>
</evidence>
<dbReference type="AlphaFoldDB" id="A0A839HK19"/>
<organism evidence="3 4">
    <name type="scientific">Aquariibacter albus</name>
    <dbReference type="NCBI Taxonomy" id="2759899"/>
    <lineage>
        <taxon>Bacteria</taxon>
        <taxon>Pseudomonadati</taxon>
        <taxon>Pseudomonadota</taxon>
        <taxon>Betaproteobacteria</taxon>
        <taxon>Burkholderiales</taxon>
        <taxon>Sphaerotilaceae</taxon>
        <taxon>Aquariibacter</taxon>
    </lineage>
</organism>
<keyword evidence="4" id="KW-1185">Reference proteome</keyword>
<sequence>MHLIRLPLLLLACLLLPPHAAAAEARARPFVPADPEQVVARVQSTRAEAGRPGLRGLRQGWRRAPEDPRAVLAFVQAALQQARRDGDPRHLGEAEAALGPWAVAAAPPPEIRLWRATVRQAQHDFVGALDDLAHLTGPAARELPPALRAVAELQQAAVLQVQGRYLDAAPHCEALLDPGLARPGSEAGLAGAACLAELSTLTGPPGPGREVLARLDAGERGPAWLALLRAEAAERAGEVDEALRLYRRALATQPEVYVRVALADALIDRGRWDEVLALLADAPAAEALLLRRARAEQQLRRPEARETLARLRATLDAQALREDRGHAREAAWHALHLLRDPAAALALAEQNWRQQREPIDARLLIEAATAAARPAAAEPVRRFLRETGLQDRRLLVALAALDAAEHRRAAAPPAASATPEARR</sequence>
<evidence type="ECO:0000256" key="2">
    <source>
        <dbReference type="SAM" id="SignalP"/>
    </source>
</evidence>
<proteinExistence type="predicted"/>
<evidence type="ECO:0008006" key="5">
    <source>
        <dbReference type="Google" id="ProtNLM"/>
    </source>
</evidence>
<protein>
    <recommendedName>
        <fullName evidence="5">Tetratricopeptide repeat protein</fullName>
    </recommendedName>
</protein>
<dbReference type="EMBL" id="JACIVI010000002">
    <property type="protein sequence ID" value="MBB1162036.1"/>
    <property type="molecule type" value="Genomic_DNA"/>
</dbReference>